<accession>A0A314L8X9</accession>
<dbReference type="PANTHER" id="PTHR34427:SF16">
    <property type="entry name" value="DUF4283 DOMAIN-CONTAINING PROTEIN"/>
    <property type="match status" value="1"/>
</dbReference>
<evidence type="ECO:0000313" key="2">
    <source>
        <dbReference type="EMBL" id="OIT38035.1"/>
    </source>
</evidence>
<feature type="domain" description="DUF4283" evidence="1">
    <location>
        <begin position="1"/>
        <end position="44"/>
    </location>
</feature>
<protein>
    <recommendedName>
        <fullName evidence="1">DUF4283 domain-containing protein</fullName>
    </recommendedName>
</protein>
<dbReference type="Proteomes" id="UP000187609">
    <property type="component" value="Unassembled WGS sequence"/>
</dbReference>
<organism evidence="2 3">
    <name type="scientific">Nicotiana attenuata</name>
    <name type="common">Coyote tobacco</name>
    <dbReference type="NCBI Taxonomy" id="49451"/>
    <lineage>
        <taxon>Eukaryota</taxon>
        <taxon>Viridiplantae</taxon>
        <taxon>Streptophyta</taxon>
        <taxon>Embryophyta</taxon>
        <taxon>Tracheophyta</taxon>
        <taxon>Spermatophyta</taxon>
        <taxon>Magnoliopsida</taxon>
        <taxon>eudicotyledons</taxon>
        <taxon>Gunneridae</taxon>
        <taxon>Pentapetalae</taxon>
        <taxon>asterids</taxon>
        <taxon>lamiids</taxon>
        <taxon>Solanales</taxon>
        <taxon>Solanaceae</taxon>
        <taxon>Nicotianoideae</taxon>
        <taxon>Nicotianeae</taxon>
        <taxon>Nicotiana</taxon>
    </lineage>
</organism>
<dbReference type="PANTHER" id="PTHR34427">
    <property type="entry name" value="DUF4283 DOMAIN PROTEIN"/>
    <property type="match status" value="1"/>
</dbReference>
<name>A0A314L8X9_NICAT</name>
<dbReference type="Pfam" id="PF14111">
    <property type="entry name" value="DUF4283"/>
    <property type="match status" value="1"/>
</dbReference>
<feature type="non-terminal residue" evidence="2">
    <location>
        <position position="107"/>
    </location>
</feature>
<gene>
    <name evidence="2" type="ORF">A4A49_59225</name>
</gene>
<proteinExistence type="predicted"/>
<sequence>YEMTGNLFLFEFPNRSMAEQILQGEWRWKKCKLHLEWWNPTAGCIPNSLTVKTSWIRAMVVPLHLWSQKIFKEIGDLRGGWKATVEETDLKNHLKWARIEIVGDDRN</sequence>
<keyword evidence="3" id="KW-1185">Reference proteome</keyword>
<reference evidence="2" key="1">
    <citation type="submission" date="2016-11" db="EMBL/GenBank/DDBJ databases">
        <title>The genome of Nicotiana attenuata.</title>
        <authorList>
            <person name="Xu S."/>
            <person name="Brockmoeller T."/>
            <person name="Gaquerel E."/>
            <person name="Navarro A."/>
            <person name="Kuhl H."/>
            <person name="Gase K."/>
            <person name="Ling Z."/>
            <person name="Zhou W."/>
            <person name="Kreitzer C."/>
            <person name="Stanke M."/>
            <person name="Tang H."/>
            <person name="Lyons E."/>
            <person name="Pandey P."/>
            <person name="Pandey S.P."/>
            <person name="Timmermann B."/>
            <person name="Baldwin I.T."/>
        </authorList>
    </citation>
    <scope>NUCLEOTIDE SEQUENCE [LARGE SCALE GENOMIC DNA]</scope>
    <source>
        <strain evidence="2">UT</strain>
    </source>
</reference>
<comment type="caution">
    <text evidence="2">The sequence shown here is derived from an EMBL/GenBank/DDBJ whole genome shotgun (WGS) entry which is preliminary data.</text>
</comment>
<dbReference type="EMBL" id="MJEQ01000243">
    <property type="protein sequence ID" value="OIT38035.1"/>
    <property type="molecule type" value="Genomic_DNA"/>
</dbReference>
<evidence type="ECO:0000259" key="1">
    <source>
        <dbReference type="Pfam" id="PF14111"/>
    </source>
</evidence>
<feature type="non-terminal residue" evidence="2">
    <location>
        <position position="1"/>
    </location>
</feature>
<dbReference type="Gramene" id="OIT38035">
    <property type="protein sequence ID" value="OIT38035"/>
    <property type="gene ID" value="A4A49_59225"/>
</dbReference>
<dbReference type="InterPro" id="IPR025558">
    <property type="entry name" value="DUF4283"/>
</dbReference>
<evidence type="ECO:0000313" key="3">
    <source>
        <dbReference type="Proteomes" id="UP000187609"/>
    </source>
</evidence>
<dbReference type="AlphaFoldDB" id="A0A314L8X9"/>